<organism evidence="9">
    <name type="scientific">anaerobic digester metagenome</name>
    <dbReference type="NCBI Taxonomy" id="1263854"/>
    <lineage>
        <taxon>unclassified sequences</taxon>
        <taxon>metagenomes</taxon>
        <taxon>ecological metagenomes</taxon>
    </lineage>
</organism>
<dbReference type="SUPFAM" id="SSF50249">
    <property type="entry name" value="Nucleic acid-binding proteins"/>
    <property type="match status" value="2"/>
</dbReference>
<comment type="similarity">
    <text evidence="3">Belongs to the elongation factor P family.</text>
</comment>
<dbReference type="PROSITE" id="PS01275">
    <property type="entry name" value="EFP"/>
    <property type="match status" value="1"/>
</dbReference>
<accession>A0A485LVY9</accession>
<dbReference type="AlphaFoldDB" id="A0A485LVY9"/>
<dbReference type="SMART" id="SM00841">
    <property type="entry name" value="Elong-fact-P_C"/>
    <property type="match status" value="1"/>
</dbReference>
<feature type="domain" description="Elongation factor P C-terminal" evidence="7">
    <location>
        <begin position="130"/>
        <end position="185"/>
    </location>
</feature>
<evidence type="ECO:0000256" key="1">
    <source>
        <dbReference type="ARBA" id="ARBA00004496"/>
    </source>
</evidence>
<evidence type="ECO:0000313" key="9">
    <source>
        <dbReference type="EMBL" id="VFU12440.1"/>
    </source>
</evidence>
<sequence length="187" mass="20930">MQYSTAQFRKGLKIEIDGEPFTIVDFQHVKPGKGGAFVRTKMKSLISGNVLDKTFRSGEKVDVPNLEERKMSFLYQDDSGYWFMDTETYEQMNLSEDHVEDAIGFLKENVEVNILFHNGSPIGIELPMFMELAVVQTDPGVRGNTASGGSKPAKLETGVTVQVPLFINEGDVLKIDTRTKAYIERVS</sequence>
<name>A0A485LVY9_9ZZZZ</name>
<evidence type="ECO:0000256" key="4">
    <source>
        <dbReference type="ARBA" id="ARBA00022490"/>
    </source>
</evidence>
<dbReference type="NCBIfam" id="NF001810">
    <property type="entry name" value="PRK00529.1"/>
    <property type="match status" value="1"/>
</dbReference>
<evidence type="ECO:0000256" key="3">
    <source>
        <dbReference type="ARBA" id="ARBA00009479"/>
    </source>
</evidence>
<dbReference type="Pfam" id="PF08207">
    <property type="entry name" value="EFP_N"/>
    <property type="match status" value="1"/>
</dbReference>
<dbReference type="InterPro" id="IPR011768">
    <property type="entry name" value="Transl_elongation_fac_P"/>
</dbReference>
<keyword evidence="4" id="KW-0963">Cytoplasm</keyword>
<evidence type="ECO:0000259" key="7">
    <source>
        <dbReference type="SMART" id="SM00841"/>
    </source>
</evidence>
<dbReference type="InterPro" id="IPR014722">
    <property type="entry name" value="Rib_uL2_dom2"/>
</dbReference>
<dbReference type="PANTHER" id="PTHR30053">
    <property type="entry name" value="ELONGATION FACTOR P"/>
    <property type="match status" value="1"/>
</dbReference>
<proteinExistence type="inferred from homology"/>
<dbReference type="Gene3D" id="2.40.50.140">
    <property type="entry name" value="Nucleic acid-binding proteins"/>
    <property type="match status" value="2"/>
</dbReference>
<dbReference type="GO" id="GO:0003746">
    <property type="term" value="F:translation elongation factor activity"/>
    <property type="evidence" value="ECO:0007669"/>
    <property type="project" value="UniProtKB-KW"/>
</dbReference>
<dbReference type="Pfam" id="PF09285">
    <property type="entry name" value="Elong-fact-P_C"/>
    <property type="match status" value="1"/>
</dbReference>
<dbReference type="InterPro" id="IPR012340">
    <property type="entry name" value="NA-bd_OB-fold"/>
</dbReference>
<feature type="domain" description="Translation elongation factor P/YeiP central" evidence="8">
    <location>
        <begin position="68"/>
        <end position="122"/>
    </location>
</feature>
<comment type="pathway">
    <text evidence="2">Protein biosynthesis; polypeptide chain elongation.</text>
</comment>
<comment type="subcellular location">
    <subcellularLocation>
        <location evidence="1">Cytoplasm</location>
    </subcellularLocation>
</comment>
<dbReference type="InterPro" id="IPR008991">
    <property type="entry name" value="Translation_prot_SH3-like_sf"/>
</dbReference>
<dbReference type="PIRSF" id="PIRSF005901">
    <property type="entry name" value="EF-P"/>
    <property type="match status" value="1"/>
</dbReference>
<dbReference type="InterPro" id="IPR015365">
    <property type="entry name" value="Elong-fact-P_C"/>
</dbReference>
<dbReference type="GO" id="GO:0043043">
    <property type="term" value="P:peptide biosynthetic process"/>
    <property type="evidence" value="ECO:0007669"/>
    <property type="project" value="InterPro"/>
</dbReference>
<dbReference type="NCBIfam" id="TIGR00038">
    <property type="entry name" value="efp"/>
    <property type="match status" value="1"/>
</dbReference>
<dbReference type="InterPro" id="IPR020599">
    <property type="entry name" value="Transl_elong_fac_P/YeiP"/>
</dbReference>
<dbReference type="SUPFAM" id="SSF50104">
    <property type="entry name" value="Translation proteins SH3-like domain"/>
    <property type="match status" value="1"/>
</dbReference>
<keyword evidence="5 9" id="KW-0251">Elongation factor</keyword>
<dbReference type="InterPro" id="IPR013852">
    <property type="entry name" value="Transl_elong_P/YeiP_CS"/>
</dbReference>
<dbReference type="Gene3D" id="2.30.30.30">
    <property type="match status" value="1"/>
</dbReference>
<gene>
    <name evidence="9" type="primary">efp</name>
    <name evidence="9" type="ORF">SCFA_1360005</name>
</gene>
<reference evidence="9" key="1">
    <citation type="submission" date="2019-03" db="EMBL/GenBank/DDBJ databases">
        <authorList>
            <person name="Hao L."/>
        </authorList>
    </citation>
    <scope>NUCLEOTIDE SEQUENCE</scope>
</reference>
<dbReference type="SMART" id="SM01185">
    <property type="entry name" value="EFP"/>
    <property type="match status" value="1"/>
</dbReference>
<dbReference type="PANTHER" id="PTHR30053:SF12">
    <property type="entry name" value="ELONGATION FACTOR P (EF-P) FAMILY PROTEIN"/>
    <property type="match status" value="1"/>
</dbReference>
<evidence type="ECO:0000259" key="8">
    <source>
        <dbReference type="SMART" id="SM01185"/>
    </source>
</evidence>
<dbReference type="CDD" id="cd05794">
    <property type="entry name" value="S1_EF-P_repeat_2"/>
    <property type="match status" value="1"/>
</dbReference>
<dbReference type="HAMAP" id="MF_00141">
    <property type="entry name" value="EF_P"/>
    <property type="match status" value="1"/>
</dbReference>
<evidence type="ECO:0000256" key="6">
    <source>
        <dbReference type="ARBA" id="ARBA00022917"/>
    </source>
</evidence>
<dbReference type="FunFam" id="2.40.50.140:FF:000009">
    <property type="entry name" value="Elongation factor P"/>
    <property type="match status" value="1"/>
</dbReference>
<dbReference type="GO" id="GO:0005829">
    <property type="term" value="C:cytosol"/>
    <property type="evidence" value="ECO:0007669"/>
    <property type="project" value="UniProtKB-ARBA"/>
</dbReference>
<dbReference type="InterPro" id="IPR013185">
    <property type="entry name" value="Transl_elong_KOW-like"/>
</dbReference>
<evidence type="ECO:0000256" key="2">
    <source>
        <dbReference type="ARBA" id="ARBA00004815"/>
    </source>
</evidence>
<keyword evidence="6" id="KW-0648">Protein biosynthesis</keyword>
<dbReference type="EMBL" id="CAADRM010000042">
    <property type="protein sequence ID" value="VFU12440.1"/>
    <property type="molecule type" value="Genomic_DNA"/>
</dbReference>
<dbReference type="InterPro" id="IPR001059">
    <property type="entry name" value="Transl_elong_P/YeiP_cen"/>
</dbReference>
<dbReference type="Pfam" id="PF01132">
    <property type="entry name" value="EFP"/>
    <property type="match status" value="1"/>
</dbReference>
<evidence type="ECO:0000256" key="5">
    <source>
        <dbReference type="ARBA" id="ARBA00022768"/>
    </source>
</evidence>
<dbReference type="FunFam" id="2.40.50.140:FF:000004">
    <property type="entry name" value="Elongation factor P"/>
    <property type="match status" value="1"/>
</dbReference>
<dbReference type="UniPathway" id="UPA00345"/>
<protein>
    <submittedName>
        <fullName evidence="9">Elongation factor P</fullName>
    </submittedName>
</protein>
<dbReference type="FunFam" id="2.30.30.30:FF:000003">
    <property type="entry name" value="Elongation factor P"/>
    <property type="match status" value="1"/>
</dbReference>
<dbReference type="CDD" id="cd04470">
    <property type="entry name" value="S1_EF-P_repeat_1"/>
    <property type="match status" value="1"/>
</dbReference>